<feature type="region of interest" description="Disordered" evidence="6">
    <location>
        <begin position="452"/>
        <end position="494"/>
    </location>
</feature>
<organism evidence="9 10">
    <name type="scientific">Gymnopus androsaceus JB14</name>
    <dbReference type="NCBI Taxonomy" id="1447944"/>
    <lineage>
        <taxon>Eukaryota</taxon>
        <taxon>Fungi</taxon>
        <taxon>Dikarya</taxon>
        <taxon>Basidiomycota</taxon>
        <taxon>Agaricomycotina</taxon>
        <taxon>Agaricomycetes</taxon>
        <taxon>Agaricomycetidae</taxon>
        <taxon>Agaricales</taxon>
        <taxon>Marasmiineae</taxon>
        <taxon>Omphalotaceae</taxon>
        <taxon>Gymnopus</taxon>
    </lineage>
</organism>
<feature type="region of interest" description="Disordered" evidence="6">
    <location>
        <begin position="1284"/>
        <end position="1309"/>
    </location>
</feature>
<dbReference type="PROSITE" id="PS50014">
    <property type="entry name" value="BROMODOMAIN_2"/>
    <property type="match status" value="2"/>
</dbReference>
<dbReference type="EMBL" id="ML769384">
    <property type="protein sequence ID" value="KAE9410828.1"/>
    <property type="molecule type" value="Genomic_DNA"/>
</dbReference>
<dbReference type="InterPro" id="IPR036322">
    <property type="entry name" value="WD40_repeat_dom_sf"/>
</dbReference>
<feature type="compositionally biased region" description="Basic and acidic residues" evidence="6">
    <location>
        <begin position="466"/>
        <end position="478"/>
    </location>
</feature>
<feature type="region of interest" description="Disordered" evidence="6">
    <location>
        <begin position="931"/>
        <end position="975"/>
    </location>
</feature>
<feature type="compositionally biased region" description="Polar residues" evidence="6">
    <location>
        <begin position="665"/>
        <end position="679"/>
    </location>
</feature>
<dbReference type="PRINTS" id="PR00503">
    <property type="entry name" value="BROMODOMAIN"/>
</dbReference>
<dbReference type="PROSITE" id="PS50082">
    <property type="entry name" value="WD_REPEATS_2"/>
    <property type="match status" value="3"/>
</dbReference>
<feature type="region of interest" description="Disordered" evidence="6">
    <location>
        <begin position="1125"/>
        <end position="1146"/>
    </location>
</feature>
<feature type="repeat" description="WD" evidence="5">
    <location>
        <begin position="291"/>
        <end position="323"/>
    </location>
</feature>
<dbReference type="PROSITE" id="PS51525">
    <property type="entry name" value="NET"/>
    <property type="match status" value="1"/>
</dbReference>
<dbReference type="PANTHER" id="PTHR16017:SF0">
    <property type="entry name" value="WD REPEAT-CONTAINING PROTEIN 70"/>
    <property type="match status" value="1"/>
</dbReference>
<dbReference type="GO" id="GO:0005634">
    <property type="term" value="C:nucleus"/>
    <property type="evidence" value="ECO:0007669"/>
    <property type="project" value="TreeGrafter"/>
</dbReference>
<evidence type="ECO:0000259" key="7">
    <source>
        <dbReference type="PROSITE" id="PS50014"/>
    </source>
</evidence>
<sequence>MSDDIFAAMGISGFGPCPAKEIKVAGPSSLSTPEEKAEESDDDDEQVGPQPLAPAEEPEYDPDEMDNDDESEAPQFPITHELILKDHTKVVSALALDPSGARIVSGSHDYDCKLWDFGGMDMRCKPFKSWEPSGSYHIHDIKYSNDGQKFLVISGTTQAKLYDRDGEEQATFVKGDPYIRDMKNTSGHVGELSSCVWHPKDPKLFMTSSADSTIRIWDVENKRKQKTVIVVKSKDRGARTKVLSCGYSPDGGMIGGVCLDGALHMWNASSNFVRPNLSIEGAHEKGTETGSMVFSVDGRTVLTRGGDDTVKLWDLRAFKKPLSTRGGLPALYTNTNAIFSPDDKYVVTGAGAAVKGGTGRLLFMRKDTLEVEKTLEVGATPVKVFWHSKINQIVTGLSNGQICVLYSPHTSLNGAKLLLNKGPPRKVTIEDMSDALAAPAILTPHALPMFRDGDGIVRTNKRKREKDREDPRKSRRPELPVTGPGKGGRVGASATQHVVQNLVRDTTRDEDPREALLRYATEDPQWTSAEGGTFFFFLMGRNLPSAQTLPDLFDFLLISTACDGLCEFPLPKFEIPTVSMNDLDAPILNGDQTSSITTNGDDQPMNNDLHASSPVSPSTPISNQVSADVKIDVDYEEQESDARNEPLLIKSDDNVEDGSAIDVSSVPQTQTDVDSNSLPPDTPMEIGEDLTTPAPVNGVNGINGVNGHDDVAMEEHTPPTTPGIFNESNGDPSTAHTSPDDVGDDDDSKPPPAKRARVHSDADQASIAHSATPPPISAITSNLATTVPPPSAAPGPSSVAPTPDGPATLTVAQYRFCQSTVRSLKKLKDASPFLRPVDPVALNIPHYPSIIKNPMDFSTIERKLTASNPVKPDPNPQNPRYHNADAFVADVRLIIYNCATFNGPDHVITAMGRRVEEVFDKQIKNMPAIEPPMVKKQSSPPPPPRAVASVPTPVSAPVKKVPPVRKQSMSTPTIRRSDAAETIVGRPKREIHPPAPKDLPYADAPKKARKAKRMKERGSSEQLKYCAKILSDLHKKQHYQCANPFYEPVDWVKLEIPSYPKIIKRPMDLGTMRRKMDHHEYQSASNFYDDFKLMIRNCFTFNPAGTPVNQAGQELQRLFDEKWRHLPPDHMSDDEDDEDDEDDSEAERIRKIAEMENQIESMRGAISQLKNVPKEKKKKVKQEKAPVASSSKASASKPPKAAPKKKGRKAITDDDVLTFEQKKELSEAITKLDGTKLEKVIQIIHEGVPEIRDSTEEIELEIDTLPASVLTRLYNVVIRPMKAAPPKRNRPGKGTGTGGLKRKSMDEDVEAEKIRQLEQRMALFEQGANGSAPAARAHDSDRSSDSSSDDSSGSDSE</sequence>
<feature type="compositionally biased region" description="Low complexity" evidence="6">
    <location>
        <begin position="696"/>
        <end position="706"/>
    </location>
</feature>
<evidence type="ECO:0000256" key="5">
    <source>
        <dbReference type="PROSITE-ProRule" id="PRU00221"/>
    </source>
</evidence>
<dbReference type="Pfam" id="PF00439">
    <property type="entry name" value="Bromodomain"/>
    <property type="match status" value="2"/>
</dbReference>
<dbReference type="Proteomes" id="UP000799118">
    <property type="component" value="Unassembled WGS sequence"/>
</dbReference>
<evidence type="ECO:0008006" key="11">
    <source>
        <dbReference type="Google" id="ProtNLM"/>
    </source>
</evidence>
<feature type="compositionally biased region" description="Low complexity" evidence="6">
    <location>
        <begin position="1345"/>
        <end position="1357"/>
    </location>
</feature>
<feature type="compositionally biased region" description="Acidic residues" evidence="6">
    <location>
        <begin position="56"/>
        <end position="72"/>
    </location>
</feature>
<feature type="compositionally biased region" description="Polar residues" evidence="6">
    <location>
        <begin position="726"/>
        <end position="737"/>
    </location>
</feature>
<dbReference type="CDD" id="cd05500">
    <property type="entry name" value="Bromo_BDF1_2_I"/>
    <property type="match status" value="1"/>
</dbReference>
<protein>
    <recommendedName>
        <fullName evidence="11">WD40 repeat-like protein</fullName>
    </recommendedName>
</protein>
<evidence type="ECO:0000313" key="9">
    <source>
        <dbReference type="EMBL" id="KAE9410828.1"/>
    </source>
</evidence>
<keyword evidence="1 5" id="KW-0853">WD repeat</keyword>
<feature type="compositionally biased region" description="Low complexity" evidence="6">
    <location>
        <begin position="1185"/>
        <end position="1199"/>
    </location>
</feature>
<dbReference type="Gene3D" id="1.20.920.10">
    <property type="entry name" value="Bromodomain-like"/>
    <property type="match status" value="2"/>
</dbReference>
<feature type="compositionally biased region" description="Basic and acidic residues" evidence="6">
    <location>
        <begin position="707"/>
        <end position="717"/>
    </location>
</feature>
<feature type="compositionally biased region" description="Low complexity" evidence="6">
    <location>
        <begin position="946"/>
        <end position="968"/>
    </location>
</feature>
<dbReference type="SUPFAM" id="SSF47370">
    <property type="entry name" value="Bromodomain"/>
    <property type="match status" value="2"/>
</dbReference>
<dbReference type="PROSITE" id="PS50294">
    <property type="entry name" value="WD_REPEATS_REGION"/>
    <property type="match status" value="2"/>
</dbReference>
<feature type="compositionally biased region" description="Polar residues" evidence="6">
    <location>
        <begin position="590"/>
        <end position="624"/>
    </location>
</feature>
<keyword evidence="3 4" id="KW-0103">Bromodomain</keyword>
<dbReference type="InterPro" id="IPR001680">
    <property type="entry name" value="WD40_rpt"/>
</dbReference>
<feature type="domain" description="NET" evidence="8">
    <location>
        <begin position="1207"/>
        <end position="1288"/>
    </location>
</feature>
<dbReference type="InterPro" id="IPR020472">
    <property type="entry name" value="WD40_PAC1"/>
</dbReference>
<feature type="compositionally biased region" description="Acidic residues" evidence="6">
    <location>
        <begin position="36"/>
        <end position="46"/>
    </location>
</feature>
<dbReference type="Pfam" id="PF17035">
    <property type="entry name" value="BET"/>
    <property type="match status" value="1"/>
</dbReference>
<dbReference type="GO" id="GO:0006325">
    <property type="term" value="P:chromatin organization"/>
    <property type="evidence" value="ECO:0007669"/>
    <property type="project" value="UniProtKB-ARBA"/>
</dbReference>
<keyword evidence="2" id="KW-0677">Repeat</keyword>
<feature type="repeat" description="WD" evidence="5">
    <location>
        <begin position="84"/>
        <end position="116"/>
    </location>
</feature>
<gene>
    <name evidence="9" type="ORF">BT96DRAFT_969131</name>
</gene>
<evidence type="ECO:0000259" key="8">
    <source>
        <dbReference type="PROSITE" id="PS51525"/>
    </source>
</evidence>
<feature type="compositionally biased region" description="Acidic residues" evidence="6">
    <location>
        <begin position="1132"/>
        <end position="1145"/>
    </location>
</feature>
<proteinExistence type="predicted"/>
<dbReference type="PRINTS" id="PR00320">
    <property type="entry name" value="GPROTEINBRPT"/>
</dbReference>
<dbReference type="PANTHER" id="PTHR16017">
    <property type="entry name" value="GASTRULATION DEFECTIVE PROTEIN 1-RELATED"/>
    <property type="match status" value="1"/>
</dbReference>
<dbReference type="InterPro" id="IPR036427">
    <property type="entry name" value="Bromodomain-like_sf"/>
</dbReference>
<dbReference type="SMART" id="SM00297">
    <property type="entry name" value="BROMO"/>
    <property type="match status" value="2"/>
</dbReference>
<evidence type="ECO:0000256" key="4">
    <source>
        <dbReference type="PROSITE-ProRule" id="PRU00035"/>
    </source>
</evidence>
<feature type="domain" description="Bromo" evidence="7">
    <location>
        <begin position="825"/>
        <end position="909"/>
    </location>
</feature>
<dbReference type="Gene3D" id="1.20.1270.220">
    <property type="match status" value="1"/>
</dbReference>
<feature type="region of interest" description="Disordered" evidence="6">
    <location>
        <begin position="1166"/>
        <end position="1209"/>
    </location>
</feature>
<evidence type="ECO:0000256" key="3">
    <source>
        <dbReference type="ARBA" id="ARBA00023117"/>
    </source>
</evidence>
<feature type="repeat" description="WD" evidence="5">
    <location>
        <begin position="185"/>
        <end position="227"/>
    </location>
</feature>
<evidence type="ECO:0000313" key="10">
    <source>
        <dbReference type="Proteomes" id="UP000799118"/>
    </source>
</evidence>
<dbReference type="InterPro" id="IPR027353">
    <property type="entry name" value="NET_dom"/>
</dbReference>
<dbReference type="SUPFAM" id="SSF50978">
    <property type="entry name" value="WD40 repeat-like"/>
    <property type="match status" value="1"/>
</dbReference>
<dbReference type="SMART" id="SM00320">
    <property type="entry name" value="WD40"/>
    <property type="match status" value="5"/>
</dbReference>
<feature type="region of interest" description="Disordered" evidence="6">
    <location>
        <begin position="10"/>
        <end position="72"/>
    </location>
</feature>
<reference evidence="9" key="1">
    <citation type="journal article" date="2019" name="Environ. Microbiol.">
        <title>Fungal ecological strategies reflected in gene transcription - a case study of two litter decomposers.</title>
        <authorList>
            <person name="Barbi F."/>
            <person name="Kohler A."/>
            <person name="Barry K."/>
            <person name="Baskaran P."/>
            <person name="Daum C."/>
            <person name="Fauchery L."/>
            <person name="Ihrmark K."/>
            <person name="Kuo A."/>
            <person name="LaButti K."/>
            <person name="Lipzen A."/>
            <person name="Morin E."/>
            <person name="Grigoriev I.V."/>
            <person name="Henrissat B."/>
            <person name="Lindahl B."/>
            <person name="Martin F."/>
        </authorList>
    </citation>
    <scope>NUCLEOTIDE SEQUENCE</scope>
    <source>
        <strain evidence="9">JB14</strain>
    </source>
</reference>
<name>A0A6A4IPU1_9AGAR</name>
<dbReference type="OrthoDB" id="10264376at2759"/>
<keyword evidence="10" id="KW-1185">Reference proteome</keyword>
<dbReference type="InterPro" id="IPR051858">
    <property type="entry name" value="WD_repeat_GAD-1"/>
</dbReference>
<evidence type="ECO:0000256" key="1">
    <source>
        <dbReference type="ARBA" id="ARBA00022574"/>
    </source>
</evidence>
<dbReference type="InterPro" id="IPR001487">
    <property type="entry name" value="Bromodomain"/>
</dbReference>
<evidence type="ECO:0000256" key="6">
    <source>
        <dbReference type="SAM" id="MobiDB-lite"/>
    </source>
</evidence>
<feature type="region of interest" description="Disordered" evidence="6">
    <location>
        <begin position="1321"/>
        <end position="1357"/>
    </location>
</feature>
<dbReference type="InterPro" id="IPR038336">
    <property type="entry name" value="NET_sf"/>
</dbReference>
<dbReference type="InterPro" id="IPR015943">
    <property type="entry name" value="WD40/YVTN_repeat-like_dom_sf"/>
</dbReference>
<evidence type="ECO:0000256" key="2">
    <source>
        <dbReference type="ARBA" id="ARBA00022737"/>
    </source>
</evidence>
<feature type="region of interest" description="Disordered" evidence="6">
    <location>
        <begin position="589"/>
        <end position="624"/>
    </location>
</feature>
<feature type="region of interest" description="Disordered" evidence="6">
    <location>
        <begin position="636"/>
        <end position="806"/>
    </location>
</feature>
<feature type="domain" description="Bromo" evidence="7">
    <location>
        <begin position="1037"/>
        <end position="1109"/>
    </location>
</feature>
<dbReference type="Gene3D" id="2.130.10.10">
    <property type="entry name" value="YVTN repeat-like/Quinoprotein amine dehydrogenase"/>
    <property type="match status" value="2"/>
</dbReference>
<dbReference type="GO" id="GO:0035861">
    <property type="term" value="C:site of double-strand break"/>
    <property type="evidence" value="ECO:0007669"/>
    <property type="project" value="TreeGrafter"/>
</dbReference>
<dbReference type="Pfam" id="PF00400">
    <property type="entry name" value="WD40"/>
    <property type="match status" value="3"/>
</dbReference>
<accession>A0A6A4IPU1</accession>